<accession>A0AAU7LVM9</accession>
<dbReference type="RefSeq" id="WP_349281089.1">
    <property type="nucleotide sequence ID" value="NZ_CBCSCU010000004.1"/>
</dbReference>
<protein>
    <submittedName>
        <fullName evidence="2">Uncharacterized protein</fullName>
    </submittedName>
</protein>
<dbReference type="EMBL" id="CP157675">
    <property type="protein sequence ID" value="XBP71732.1"/>
    <property type="molecule type" value="Genomic_DNA"/>
</dbReference>
<feature type="region of interest" description="Disordered" evidence="1">
    <location>
        <begin position="93"/>
        <end position="115"/>
    </location>
</feature>
<reference evidence="2" key="1">
    <citation type="submission" date="2024-05" db="EMBL/GenBank/DDBJ databases">
        <authorList>
            <person name="Bunk B."/>
            <person name="Swiderski J."/>
            <person name="Sproer C."/>
            <person name="Thiel V."/>
        </authorList>
    </citation>
    <scope>NUCLEOTIDE SEQUENCE</scope>
    <source>
        <strain evidence="2">DSM 17735</strain>
    </source>
</reference>
<sequence>MNPFPDHGINDPDVRSIADQDMPSAEALLAGTLALMTGIAQGCCDRHRQMMSHKIIANLAQLADHPMASPGFRATAANLRVFWVRLLRQGDAPAGADQATAPSGHAEPLRSDPHRALWHATPETVQ</sequence>
<evidence type="ECO:0000313" key="2">
    <source>
        <dbReference type="EMBL" id="XBP71732.1"/>
    </source>
</evidence>
<gene>
    <name evidence="2" type="ORF">ABLV49_08025</name>
</gene>
<proteinExistence type="predicted"/>
<dbReference type="AlphaFoldDB" id="A0AAU7LVM9"/>
<evidence type="ECO:0000256" key="1">
    <source>
        <dbReference type="SAM" id="MobiDB-lite"/>
    </source>
</evidence>
<organism evidence="2">
    <name type="scientific">Polaromonas hydrogenivorans</name>
    <dbReference type="NCBI Taxonomy" id="335476"/>
    <lineage>
        <taxon>Bacteria</taxon>
        <taxon>Pseudomonadati</taxon>
        <taxon>Pseudomonadota</taxon>
        <taxon>Betaproteobacteria</taxon>
        <taxon>Burkholderiales</taxon>
        <taxon>Comamonadaceae</taxon>
        <taxon>Polaromonas</taxon>
    </lineage>
</organism>
<name>A0AAU7LVM9_9BURK</name>